<dbReference type="EMBL" id="CP090569">
    <property type="protein sequence ID" value="USF88673.1"/>
    <property type="molecule type" value="Genomic_DNA"/>
</dbReference>
<keyword evidence="3" id="KW-1185">Reference proteome</keyword>
<dbReference type="SUPFAM" id="SSF52833">
    <property type="entry name" value="Thioredoxin-like"/>
    <property type="match status" value="1"/>
</dbReference>
<dbReference type="KEGG" id="eps:L0Y14_05430"/>
<dbReference type="Pfam" id="PF13192">
    <property type="entry name" value="Thioredoxin_3"/>
    <property type="match status" value="1"/>
</dbReference>
<protein>
    <submittedName>
        <fullName evidence="2">Thioredoxin family protein</fullName>
    </submittedName>
</protein>
<dbReference type="AlphaFoldDB" id="A0A9J7A139"/>
<dbReference type="Gene3D" id="3.40.30.10">
    <property type="entry name" value="Glutaredoxin"/>
    <property type="match status" value="1"/>
</dbReference>
<gene>
    <name evidence="2" type="ORF">L0Y14_05430</name>
</gene>
<dbReference type="Proteomes" id="UP001056649">
    <property type="component" value="Chromosome"/>
</dbReference>
<evidence type="ECO:0000313" key="3">
    <source>
        <dbReference type="Proteomes" id="UP001056649"/>
    </source>
</evidence>
<name>A0A9J7A139_9GAMM</name>
<reference evidence="2" key="1">
    <citation type="journal article" date="2022" name="Mol. Ecol. Resour.">
        <title>The complete and closed genome of the facultative generalist Candidatus Endoriftia persephone from deep-sea hydrothermal vents.</title>
        <authorList>
            <person name="de Oliveira A.L."/>
            <person name="Srivastava A."/>
            <person name="Espada-Hinojosa S."/>
            <person name="Bright M."/>
        </authorList>
    </citation>
    <scope>NUCLEOTIDE SEQUENCE</scope>
    <source>
        <strain evidence="2">Tica-EPR-9o50.N</strain>
    </source>
</reference>
<evidence type="ECO:0000259" key="1">
    <source>
        <dbReference type="Pfam" id="PF13192"/>
    </source>
</evidence>
<dbReference type="InterPro" id="IPR036249">
    <property type="entry name" value="Thioredoxin-like_sf"/>
</dbReference>
<dbReference type="RefSeq" id="WP_039959908.1">
    <property type="nucleotide sequence ID" value="NZ_CP090569.1"/>
</dbReference>
<feature type="domain" description="Thioredoxin-like fold" evidence="1">
    <location>
        <begin position="5"/>
        <end position="82"/>
    </location>
</feature>
<dbReference type="InterPro" id="IPR012336">
    <property type="entry name" value="Thioredoxin-like_fold"/>
</dbReference>
<evidence type="ECO:0000313" key="2">
    <source>
        <dbReference type="EMBL" id="USF88673.1"/>
    </source>
</evidence>
<proteinExistence type="predicted"/>
<organism evidence="2 3">
    <name type="scientific">Candidatus Endoriftia persephonae</name>
    <dbReference type="NCBI Taxonomy" id="393765"/>
    <lineage>
        <taxon>Bacteria</taxon>
        <taxon>Pseudomonadati</taxon>
        <taxon>Pseudomonadota</taxon>
        <taxon>Gammaproteobacteria</taxon>
        <taxon>Chromatiales</taxon>
        <taxon>Sedimenticolaceae</taxon>
        <taxon>Candidatus Endoriftia</taxon>
    </lineage>
</organism>
<sequence length="91" mass="10133">MAYIQIELFTAPDCSQCGRAKQRLQAIVDGWTEGEVDLRMVNVLEELDYAVQIGVLATPAIAIDGELVFTALPSEKRLRQTLQQRIDHSSS</sequence>
<accession>A0A9J7A139</accession>